<dbReference type="STRING" id="196109.A0A136IJ01"/>
<dbReference type="EMBL" id="KQ964324">
    <property type="protein sequence ID" value="KXJ84824.1"/>
    <property type="molecule type" value="Genomic_DNA"/>
</dbReference>
<organism evidence="1 2">
    <name type="scientific">Microdochium bolleyi</name>
    <dbReference type="NCBI Taxonomy" id="196109"/>
    <lineage>
        <taxon>Eukaryota</taxon>
        <taxon>Fungi</taxon>
        <taxon>Dikarya</taxon>
        <taxon>Ascomycota</taxon>
        <taxon>Pezizomycotina</taxon>
        <taxon>Sordariomycetes</taxon>
        <taxon>Xylariomycetidae</taxon>
        <taxon>Xylariales</taxon>
        <taxon>Microdochiaceae</taxon>
        <taxon>Microdochium</taxon>
    </lineage>
</organism>
<gene>
    <name evidence="1" type="ORF">Micbo1qcDRAFT_186866</name>
</gene>
<dbReference type="AlphaFoldDB" id="A0A136IJ01"/>
<dbReference type="OrthoDB" id="4616255at2759"/>
<dbReference type="Pfam" id="PF12520">
    <property type="entry name" value="DUF3723"/>
    <property type="match status" value="1"/>
</dbReference>
<evidence type="ECO:0000313" key="2">
    <source>
        <dbReference type="Proteomes" id="UP000070501"/>
    </source>
</evidence>
<name>A0A136IJ01_9PEZI</name>
<keyword evidence="2" id="KW-1185">Reference proteome</keyword>
<reference evidence="2" key="1">
    <citation type="submission" date="2016-02" db="EMBL/GenBank/DDBJ databases">
        <title>Draft genome sequence of Microdochium bolleyi, a fungal endophyte of beachgrass.</title>
        <authorList>
            <consortium name="DOE Joint Genome Institute"/>
            <person name="David A.S."/>
            <person name="May G."/>
            <person name="Haridas S."/>
            <person name="Lim J."/>
            <person name="Wang M."/>
            <person name="Labutti K."/>
            <person name="Lipzen A."/>
            <person name="Barry K."/>
            <person name="Grigoriev I.V."/>
        </authorList>
    </citation>
    <scope>NUCLEOTIDE SEQUENCE [LARGE SCALE GENOMIC DNA]</scope>
    <source>
        <strain evidence="2">J235TASD1</strain>
    </source>
</reference>
<evidence type="ECO:0000313" key="1">
    <source>
        <dbReference type="EMBL" id="KXJ84824.1"/>
    </source>
</evidence>
<dbReference type="Proteomes" id="UP000070501">
    <property type="component" value="Unassembled WGS sequence"/>
</dbReference>
<sequence length="425" mass="49527">MAMTFVETNSRIDQERRAKFCGTASVSVRALCFTAPEWSTQTVTYRRTVEPYKRKFREERGSRTDEHQHHVKAVINAETLAVSLQEANITVQQLREQKEPYVQLELPPDTQLQCLQRYEKVLAATEASDGAKDRWTVDLYLDDLSAELRRLFLEEHDYQEAPTDGEFYRKIREYQGVHGQKNPYFERLWLGQLSAWSKNRRSLFDQLCRNNAYLQAFDSLLTVPALFSGFRLTVIHQMISMRCEEPAISYLKCMLDMWMKICGSDEYRMREIDPDTVRALQGMAPGACHSDYTDLWEKLKGGQILGNFTEQARAEMWSQICSVSQHTSILSLHTFFEDLKFLKGAADSLKRLLRLDYRDTIKGHLESIYRDESSGEQNCVLQLSDCDYKLLQGPSAARFELAYRQLWLAAFRRRDSSRRRDIILL</sequence>
<accession>A0A136IJ01</accession>
<dbReference type="InParanoid" id="A0A136IJ01"/>
<dbReference type="InterPro" id="IPR022198">
    <property type="entry name" value="DUF3723"/>
</dbReference>
<proteinExistence type="predicted"/>
<protein>
    <submittedName>
        <fullName evidence="1">Uncharacterized protein</fullName>
    </submittedName>
</protein>